<organism evidence="2 3">
    <name type="scientific">Durusdinium trenchii</name>
    <dbReference type="NCBI Taxonomy" id="1381693"/>
    <lineage>
        <taxon>Eukaryota</taxon>
        <taxon>Sar</taxon>
        <taxon>Alveolata</taxon>
        <taxon>Dinophyceae</taxon>
        <taxon>Suessiales</taxon>
        <taxon>Symbiodiniaceae</taxon>
        <taxon>Durusdinium</taxon>
    </lineage>
</organism>
<feature type="compositionally biased region" description="Basic and acidic residues" evidence="1">
    <location>
        <begin position="140"/>
        <end position="156"/>
    </location>
</feature>
<dbReference type="Proteomes" id="UP001642464">
    <property type="component" value="Unassembled WGS sequence"/>
</dbReference>
<evidence type="ECO:0000256" key="1">
    <source>
        <dbReference type="SAM" id="MobiDB-lite"/>
    </source>
</evidence>
<proteinExistence type="predicted"/>
<feature type="region of interest" description="Disordered" evidence="1">
    <location>
        <begin position="130"/>
        <end position="167"/>
    </location>
</feature>
<name>A0ABP0KDV6_9DINO</name>
<protein>
    <submittedName>
        <fullName evidence="2">Uncharacterized protein</fullName>
    </submittedName>
</protein>
<gene>
    <name evidence="2" type="ORF">SCF082_LOCUS16543</name>
</gene>
<dbReference type="EMBL" id="CAXAMM010010791">
    <property type="protein sequence ID" value="CAK9024247.1"/>
    <property type="molecule type" value="Genomic_DNA"/>
</dbReference>
<accession>A0ABP0KDV6</accession>
<reference evidence="2 3" key="1">
    <citation type="submission" date="2024-02" db="EMBL/GenBank/DDBJ databases">
        <authorList>
            <person name="Chen Y."/>
            <person name="Shah S."/>
            <person name="Dougan E. K."/>
            <person name="Thang M."/>
            <person name="Chan C."/>
        </authorList>
    </citation>
    <scope>NUCLEOTIDE SEQUENCE [LARGE SCALE GENOMIC DNA]</scope>
</reference>
<evidence type="ECO:0000313" key="2">
    <source>
        <dbReference type="EMBL" id="CAK9024247.1"/>
    </source>
</evidence>
<comment type="caution">
    <text evidence="2">The sequence shown here is derived from an EMBL/GenBank/DDBJ whole genome shotgun (WGS) entry which is preliminary data.</text>
</comment>
<keyword evidence="3" id="KW-1185">Reference proteome</keyword>
<sequence>MDRGRSPQVPLLQKLLPRLRSSDAEGSASLFPSSEVPAVELVRLAEEPQMGGRTCMNTGLEERSTDLAHLELWNDEEGLKSLGREILRRRPELKVEELQLAKGAFAMLHLNLQDVWSTVGARMTTRGGSTITQQAFAPVVREEPDRKRRKLSKDLEETSPPPSPPRR</sequence>
<evidence type="ECO:0000313" key="3">
    <source>
        <dbReference type="Proteomes" id="UP001642464"/>
    </source>
</evidence>